<evidence type="ECO:0000256" key="3">
    <source>
        <dbReference type="PROSITE-ProRule" id="PRU00023"/>
    </source>
</evidence>
<dbReference type="Pfam" id="PF00023">
    <property type="entry name" value="Ank"/>
    <property type="match status" value="1"/>
</dbReference>
<proteinExistence type="predicted"/>
<name>A0A812SMB5_9DINO</name>
<sequence length="192" mass="20750">YLEPRCSATRFRQRLVNDGSCTLEDSLQLSGPLTLQLILLPFISAARQEVDDLLSAARTGSSAEAELILSRPQDPNLTSDESGLMPLHLAAQGGHPQVVRLLLEAGAEKHLLSRVAYLDAPIHVAALCNRTEVIRELLDHGDDVDRLNGARMTALHVAAEHGSLAVARLLIQAMADPNRVFAGYATPYSLAK</sequence>
<evidence type="ECO:0000256" key="2">
    <source>
        <dbReference type="ARBA" id="ARBA00023043"/>
    </source>
</evidence>
<comment type="caution">
    <text evidence="4">The sequence shown here is derived from an EMBL/GenBank/DDBJ whole genome shotgun (WGS) entry which is preliminary data.</text>
</comment>
<dbReference type="Proteomes" id="UP000601435">
    <property type="component" value="Unassembled WGS sequence"/>
</dbReference>
<feature type="repeat" description="ANK" evidence="3">
    <location>
        <begin position="150"/>
        <end position="178"/>
    </location>
</feature>
<dbReference type="PROSITE" id="PS50297">
    <property type="entry name" value="ANK_REP_REGION"/>
    <property type="match status" value="3"/>
</dbReference>
<dbReference type="Gene3D" id="1.25.40.20">
    <property type="entry name" value="Ankyrin repeat-containing domain"/>
    <property type="match status" value="1"/>
</dbReference>
<dbReference type="EMBL" id="CAJNJA010021832">
    <property type="protein sequence ID" value="CAE7482332.1"/>
    <property type="molecule type" value="Genomic_DNA"/>
</dbReference>
<evidence type="ECO:0000256" key="1">
    <source>
        <dbReference type="ARBA" id="ARBA00022737"/>
    </source>
</evidence>
<gene>
    <name evidence="4" type="primary">ANK2</name>
    <name evidence="4" type="ORF">SNEC2469_LOCUS13661</name>
</gene>
<evidence type="ECO:0000313" key="4">
    <source>
        <dbReference type="EMBL" id="CAE7482332.1"/>
    </source>
</evidence>
<dbReference type="OrthoDB" id="539213at2759"/>
<protein>
    <submittedName>
        <fullName evidence="4">ANK2 protein</fullName>
    </submittedName>
</protein>
<dbReference type="PANTHER" id="PTHR24171">
    <property type="entry name" value="ANKYRIN REPEAT DOMAIN-CONTAINING PROTEIN 39-RELATED"/>
    <property type="match status" value="1"/>
</dbReference>
<dbReference type="AlphaFoldDB" id="A0A812SMB5"/>
<dbReference type="Pfam" id="PF12796">
    <property type="entry name" value="Ank_2"/>
    <property type="match status" value="1"/>
</dbReference>
<keyword evidence="5" id="KW-1185">Reference proteome</keyword>
<feature type="repeat" description="ANK" evidence="3">
    <location>
        <begin position="82"/>
        <end position="114"/>
    </location>
</feature>
<organism evidence="4 5">
    <name type="scientific">Symbiodinium necroappetens</name>
    <dbReference type="NCBI Taxonomy" id="1628268"/>
    <lineage>
        <taxon>Eukaryota</taxon>
        <taxon>Sar</taxon>
        <taxon>Alveolata</taxon>
        <taxon>Dinophyceae</taxon>
        <taxon>Suessiales</taxon>
        <taxon>Symbiodiniaceae</taxon>
        <taxon>Symbiodinium</taxon>
    </lineage>
</organism>
<feature type="non-terminal residue" evidence="4">
    <location>
        <position position="1"/>
    </location>
</feature>
<accession>A0A812SMB5</accession>
<reference evidence="4" key="1">
    <citation type="submission" date="2021-02" db="EMBL/GenBank/DDBJ databases">
        <authorList>
            <person name="Dougan E. K."/>
            <person name="Rhodes N."/>
            <person name="Thang M."/>
            <person name="Chan C."/>
        </authorList>
    </citation>
    <scope>NUCLEOTIDE SEQUENCE</scope>
</reference>
<dbReference type="SMART" id="SM00248">
    <property type="entry name" value="ANK"/>
    <property type="match status" value="3"/>
</dbReference>
<feature type="non-terminal residue" evidence="4">
    <location>
        <position position="192"/>
    </location>
</feature>
<dbReference type="InterPro" id="IPR036770">
    <property type="entry name" value="Ankyrin_rpt-contain_sf"/>
</dbReference>
<dbReference type="InterPro" id="IPR002110">
    <property type="entry name" value="Ankyrin_rpt"/>
</dbReference>
<dbReference type="PROSITE" id="PS50088">
    <property type="entry name" value="ANK_REPEAT"/>
    <property type="match status" value="3"/>
</dbReference>
<keyword evidence="1" id="KW-0677">Repeat</keyword>
<evidence type="ECO:0000313" key="5">
    <source>
        <dbReference type="Proteomes" id="UP000601435"/>
    </source>
</evidence>
<keyword evidence="2 3" id="KW-0040">ANK repeat</keyword>
<feature type="repeat" description="ANK" evidence="3">
    <location>
        <begin position="117"/>
        <end position="149"/>
    </location>
</feature>
<dbReference type="SUPFAM" id="SSF48403">
    <property type="entry name" value="Ankyrin repeat"/>
    <property type="match status" value="1"/>
</dbReference>
<dbReference type="PANTHER" id="PTHR24171:SF9">
    <property type="entry name" value="ANKYRIN REPEAT DOMAIN-CONTAINING PROTEIN 39"/>
    <property type="match status" value="1"/>
</dbReference>